<dbReference type="GO" id="GO:0005737">
    <property type="term" value="C:cytoplasm"/>
    <property type="evidence" value="ECO:0007669"/>
    <property type="project" value="UniProtKB-SubCell"/>
</dbReference>
<dbReference type="HAMAP" id="MF_01539">
    <property type="entry name" value="TmcAL"/>
    <property type="match status" value="1"/>
</dbReference>
<dbReference type="EC" id="6.3.4.-" evidence="2"/>
<dbReference type="PANTHER" id="PTHR37825:SF1">
    <property type="entry name" value="TRNA(MET) CYTIDINE ACETATE LIGASE"/>
    <property type="match status" value="1"/>
</dbReference>
<accession>A0A9D1W3H9</accession>
<keyword evidence="2" id="KW-0436">Ligase</keyword>
<keyword evidence="2" id="KW-0820">tRNA-binding</keyword>
<dbReference type="GO" id="GO:0016879">
    <property type="term" value="F:ligase activity, forming carbon-nitrogen bonds"/>
    <property type="evidence" value="ECO:0007669"/>
    <property type="project" value="UniProtKB-UniRule"/>
</dbReference>
<dbReference type="Proteomes" id="UP000886780">
    <property type="component" value="Unassembled WGS sequence"/>
</dbReference>
<reference evidence="3" key="2">
    <citation type="submission" date="2021-04" db="EMBL/GenBank/DDBJ databases">
        <authorList>
            <person name="Gilroy R."/>
        </authorList>
    </citation>
    <scope>NUCLEOTIDE SEQUENCE</scope>
    <source>
        <strain evidence="3">ChiGjej4B4-12881</strain>
    </source>
</reference>
<keyword evidence="1 2" id="KW-0819">tRNA processing</keyword>
<keyword evidence="2" id="KW-0067">ATP-binding</keyword>
<feature type="binding site" evidence="2">
    <location>
        <position position="164"/>
    </location>
    <ligand>
        <name>ATP</name>
        <dbReference type="ChEBI" id="CHEBI:30616"/>
    </ligand>
</feature>
<keyword evidence="2" id="KW-0547">Nucleotide-binding</keyword>
<evidence type="ECO:0000313" key="3">
    <source>
        <dbReference type="EMBL" id="HIX51612.1"/>
    </source>
</evidence>
<dbReference type="Pfam" id="PF05636">
    <property type="entry name" value="HIGH_NTase1"/>
    <property type="match status" value="1"/>
</dbReference>
<dbReference type="AlphaFoldDB" id="A0A9D1W3H9"/>
<feature type="binding site" evidence="2">
    <location>
        <position position="102"/>
    </location>
    <ligand>
        <name>ATP</name>
        <dbReference type="ChEBI" id="CHEBI:30616"/>
    </ligand>
</feature>
<dbReference type="GO" id="GO:0006400">
    <property type="term" value="P:tRNA modification"/>
    <property type="evidence" value="ECO:0007669"/>
    <property type="project" value="UniProtKB-UniRule"/>
</dbReference>
<dbReference type="GO" id="GO:0005524">
    <property type="term" value="F:ATP binding"/>
    <property type="evidence" value="ECO:0007669"/>
    <property type="project" value="UniProtKB-KW"/>
</dbReference>
<comment type="function">
    <text evidence="2">Catalyzes the formation of N(4)-acetylcytidine (ac(4)C) at the wobble position of elongator tRNA(Met), using acetate and ATP as substrates. First activates an acetate ion to form acetyladenylate (Ac-AMP) and then transfers the acetyl group to tRNA to form ac(4)C34.</text>
</comment>
<gene>
    <name evidence="2" type="primary">tmcAL</name>
    <name evidence="3" type="ORF">IAA28_02265</name>
</gene>
<keyword evidence="2" id="KW-0963">Cytoplasm</keyword>
<dbReference type="InterPro" id="IPR008513">
    <property type="entry name" value="tRNA(Met)_cyd_acetate_ligase"/>
</dbReference>
<comment type="subcellular location">
    <subcellularLocation>
        <location evidence="2">Cytoplasm</location>
    </subcellularLocation>
</comment>
<feature type="binding site" evidence="2">
    <location>
        <begin position="7"/>
        <end position="20"/>
    </location>
    <ligand>
        <name>ATP</name>
        <dbReference type="ChEBI" id="CHEBI:30616"/>
    </ligand>
</feature>
<dbReference type="GO" id="GO:0000049">
    <property type="term" value="F:tRNA binding"/>
    <property type="evidence" value="ECO:0007669"/>
    <property type="project" value="UniProtKB-KW"/>
</dbReference>
<reference evidence="3" key="1">
    <citation type="journal article" date="2021" name="PeerJ">
        <title>Extensive microbial diversity within the chicken gut microbiome revealed by metagenomics and culture.</title>
        <authorList>
            <person name="Gilroy R."/>
            <person name="Ravi A."/>
            <person name="Getino M."/>
            <person name="Pursley I."/>
            <person name="Horton D.L."/>
            <person name="Alikhan N.F."/>
            <person name="Baker D."/>
            <person name="Gharbi K."/>
            <person name="Hall N."/>
            <person name="Watson M."/>
            <person name="Adriaenssens E.M."/>
            <person name="Foster-Nyarko E."/>
            <person name="Jarju S."/>
            <person name="Secka A."/>
            <person name="Antonio M."/>
            <person name="Oren A."/>
            <person name="Chaudhuri R.R."/>
            <person name="La Ragione R."/>
            <person name="Hildebrand F."/>
            <person name="Pallen M.J."/>
        </authorList>
    </citation>
    <scope>NUCLEOTIDE SEQUENCE</scope>
    <source>
        <strain evidence="3">ChiGjej4B4-12881</strain>
    </source>
</reference>
<evidence type="ECO:0000256" key="2">
    <source>
        <dbReference type="HAMAP-Rule" id="MF_01539"/>
    </source>
</evidence>
<comment type="similarity">
    <text evidence="2">Belongs to the TmcAL family.</text>
</comment>
<proteinExistence type="inferred from homology"/>
<organism evidence="3 4">
    <name type="scientific">Candidatus Lachnoclostridium stercoripullorum</name>
    <dbReference type="NCBI Taxonomy" id="2838635"/>
    <lineage>
        <taxon>Bacteria</taxon>
        <taxon>Bacillati</taxon>
        <taxon>Bacillota</taxon>
        <taxon>Clostridia</taxon>
        <taxon>Lachnospirales</taxon>
        <taxon>Lachnospiraceae</taxon>
    </lineage>
</organism>
<evidence type="ECO:0000313" key="4">
    <source>
        <dbReference type="Proteomes" id="UP000886780"/>
    </source>
</evidence>
<dbReference type="PANTHER" id="PTHR37825">
    <property type="entry name" value="TRNA(MET) CYTIDINE ACETATE LIGASE"/>
    <property type="match status" value="1"/>
</dbReference>
<comment type="caution">
    <text evidence="3">The sequence shown here is derived from an EMBL/GenBank/DDBJ whole genome shotgun (WGS) entry which is preliminary data.</text>
</comment>
<name>A0A9D1W3H9_9FIRM</name>
<dbReference type="InterPro" id="IPR014729">
    <property type="entry name" value="Rossmann-like_a/b/a_fold"/>
</dbReference>
<dbReference type="EMBL" id="DXEU01000039">
    <property type="protein sequence ID" value="HIX51612.1"/>
    <property type="molecule type" value="Genomic_DNA"/>
</dbReference>
<sequence length="407" mass="43770">MNVTGIIAEYNPLHAGHRHHLAQARRETDADYLVVVMSGDYVQRGEPAVAGKHVRARMALLAGADLVLELPFPYAFAAAGEFAASGAEVLHRLGVVTALSFGSESGDIRALKRAADLLAQEPEAYRLALRDGLAEGLTFPAARQRALEASGEANGGTSLLASPNNILGAEYIRALNQLDSPILPHTIPRSGEGYHSGAVREGAFASATAIRQLLKNGDPAALAGQIPEECLPLLAQEPLLFPEDFSQILNYAVLSRLPQGYGCIQGFSRELSDRLTDLAAAGGSWQERILQLKTKNYTYTRVSRALLCLVLGICREDVLSWKENCGFAPCARILGFKRTAAPLLSAIKKRGDIPLISKAADAGSQLSPQAAHLFRRGMLASQIRSSVLAGKYNLAPANEYRRQIQIL</sequence>
<dbReference type="SUPFAM" id="SSF52374">
    <property type="entry name" value="Nucleotidylyl transferase"/>
    <property type="match status" value="1"/>
</dbReference>
<protein>
    <recommendedName>
        <fullName evidence="2">tRNA(Met) cytidine acetate ligase</fullName>
        <ecNumber evidence="2">6.3.4.-</ecNumber>
    </recommendedName>
</protein>
<comment type="caution">
    <text evidence="2">Lacks conserved residue(s) required for the propagation of feature annotation.</text>
</comment>
<comment type="catalytic activity">
    <reaction evidence="2">
        <text>cytidine(34) in elongator tRNA(Met) + acetate + ATP = N(4)-acetylcytidine(34) in elongator tRNA(Met) + AMP + diphosphate</text>
        <dbReference type="Rhea" id="RHEA:58144"/>
        <dbReference type="Rhea" id="RHEA-COMP:10693"/>
        <dbReference type="Rhea" id="RHEA-COMP:10694"/>
        <dbReference type="ChEBI" id="CHEBI:30089"/>
        <dbReference type="ChEBI" id="CHEBI:30616"/>
        <dbReference type="ChEBI" id="CHEBI:33019"/>
        <dbReference type="ChEBI" id="CHEBI:74900"/>
        <dbReference type="ChEBI" id="CHEBI:82748"/>
        <dbReference type="ChEBI" id="CHEBI:456215"/>
    </reaction>
</comment>
<feature type="binding site" evidence="2">
    <location>
        <position position="189"/>
    </location>
    <ligand>
        <name>ATP</name>
        <dbReference type="ChEBI" id="CHEBI:30616"/>
    </ligand>
</feature>
<evidence type="ECO:0000256" key="1">
    <source>
        <dbReference type="ARBA" id="ARBA00022694"/>
    </source>
</evidence>
<keyword evidence="2" id="KW-0694">RNA-binding</keyword>
<dbReference type="Gene3D" id="3.40.50.620">
    <property type="entry name" value="HUPs"/>
    <property type="match status" value="1"/>
</dbReference>